<reference evidence="1" key="1">
    <citation type="submission" date="2018-02" db="EMBL/GenBank/DDBJ databases">
        <title>Rhizophora mucronata_Transcriptome.</title>
        <authorList>
            <person name="Meera S.P."/>
            <person name="Sreeshan A."/>
            <person name="Augustine A."/>
        </authorList>
    </citation>
    <scope>NUCLEOTIDE SEQUENCE</scope>
    <source>
        <tissue evidence="1">Leaf</tissue>
    </source>
</reference>
<name>A0A2P2IPP0_RHIMU</name>
<protein>
    <submittedName>
        <fullName evidence="1">Uncharacterized protein</fullName>
    </submittedName>
</protein>
<sequence length="35" mass="4202">MPGFCLHFFTWEFQLGLSWISPYFSPPYPSHVRLI</sequence>
<evidence type="ECO:0000313" key="1">
    <source>
        <dbReference type="EMBL" id="MBW83184.1"/>
    </source>
</evidence>
<dbReference type="AlphaFoldDB" id="A0A2P2IPP0"/>
<organism evidence="1">
    <name type="scientific">Rhizophora mucronata</name>
    <name type="common">Asiatic mangrove</name>
    <dbReference type="NCBI Taxonomy" id="61149"/>
    <lineage>
        <taxon>Eukaryota</taxon>
        <taxon>Viridiplantae</taxon>
        <taxon>Streptophyta</taxon>
        <taxon>Embryophyta</taxon>
        <taxon>Tracheophyta</taxon>
        <taxon>Spermatophyta</taxon>
        <taxon>Magnoliopsida</taxon>
        <taxon>eudicotyledons</taxon>
        <taxon>Gunneridae</taxon>
        <taxon>Pentapetalae</taxon>
        <taxon>rosids</taxon>
        <taxon>fabids</taxon>
        <taxon>Malpighiales</taxon>
        <taxon>Rhizophoraceae</taxon>
        <taxon>Rhizophora</taxon>
    </lineage>
</organism>
<dbReference type="EMBL" id="GGEC01002701">
    <property type="protein sequence ID" value="MBW83184.1"/>
    <property type="molecule type" value="Transcribed_RNA"/>
</dbReference>
<proteinExistence type="predicted"/>
<accession>A0A2P2IPP0</accession>